<dbReference type="EMBL" id="JACHJV010000002">
    <property type="protein sequence ID" value="MBB4927709.1"/>
    <property type="molecule type" value="Genomic_DNA"/>
</dbReference>
<dbReference type="Gene3D" id="3.40.50.1820">
    <property type="entry name" value="alpha/beta hydrolase"/>
    <property type="match status" value="1"/>
</dbReference>
<dbReference type="Pfam" id="PF12146">
    <property type="entry name" value="Hydrolase_4"/>
    <property type="match status" value="1"/>
</dbReference>
<dbReference type="InterPro" id="IPR022742">
    <property type="entry name" value="Hydrolase_4"/>
</dbReference>
<dbReference type="PANTHER" id="PTHR11614">
    <property type="entry name" value="PHOSPHOLIPASE-RELATED"/>
    <property type="match status" value="1"/>
</dbReference>
<organism evidence="2 3">
    <name type="scientific">Kitasatospora kifunensis</name>
    <name type="common">Streptomyces kifunensis</name>
    <dbReference type="NCBI Taxonomy" id="58351"/>
    <lineage>
        <taxon>Bacteria</taxon>
        <taxon>Bacillati</taxon>
        <taxon>Actinomycetota</taxon>
        <taxon>Actinomycetes</taxon>
        <taxon>Kitasatosporales</taxon>
        <taxon>Streptomycetaceae</taxon>
        <taxon>Kitasatospora</taxon>
    </lineage>
</organism>
<dbReference type="GO" id="GO:0016787">
    <property type="term" value="F:hydrolase activity"/>
    <property type="evidence" value="ECO:0007669"/>
    <property type="project" value="UniProtKB-KW"/>
</dbReference>
<dbReference type="RefSeq" id="WP_184944321.1">
    <property type="nucleotide sequence ID" value="NZ_JACHJV010000002.1"/>
</dbReference>
<keyword evidence="2" id="KW-0378">Hydrolase</keyword>
<comment type="caution">
    <text evidence="2">The sequence shown here is derived from an EMBL/GenBank/DDBJ whole genome shotgun (WGS) entry which is preliminary data.</text>
</comment>
<name>A0A7W7R9C1_KITKI</name>
<evidence type="ECO:0000259" key="1">
    <source>
        <dbReference type="Pfam" id="PF12146"/>
    </source>
</evidence>
<evidence type="ECO:0000313" key="3">
    <source>
        <dbReference type="Proteomes" id="UP000540506"/>
    </source>
</evidence>
<protein>
    <submittedName>
        <fullName evidence="2">Alpha-beta hydrolase superfamily lysophospholipase</fullName>
    </submittedName>
</protein>
<reference evidence="2 3" key="1">
    <citation type="submission" date="2020-08" db="EMBL/GenBank/DDBJ databases">
        <title>Sequencing the genomes of 1000 actinobacteria strains.</title>
        <authorList>
            <person name="Klenk H.-P."/>
        </authorList>
    </citation>
    <scope>NUCLEOTIDE SEQUENCE [LARGE SCALE GENOMIC DNA]</scope>
    <source>
        <strain evidence="2 3">DSM 41654</strain>
    </source>
</reference>
<proteinExistence type="predicted"/>
<evidence type="ECO:0000313" key="2">
    <source>
        <dbReference type="EMBL" id="MBB4927709.1"/>
    </source>
</evidence>
<dbReference type="InterPro" id="IPR029058">
    <property type="entry name" value="AB_hydrolase_fold"/>
</dbReference>
<keyword evidence="3" id="KW-1185">Reference proteome</keyword>
<dbReference type="AlphaFoldDB" id="A0A7W7R9C1"/>
<dbReference type="InterPro" id="IPR051044">
    <property type="entry name" value="MAG_DAG_Lipase"/>
</dbReference>
<dbReference type="SUPFAM" id="SSF53474">
    <property type="entry name" value="alpha/beta-Hydrolases"/>
    <property type="match status" value="1"/>
</dbReference>
<dbReference type="Proteomes" id="UP000540506">
    <property type="component" value="Unassembled WGS sequence"/>
</dbReference>
<feature type="domain" description="Serine aminopeptidase S33" evidence="1">
    <location>
        <begin position="34"/>
        <end position="250"/>
    </location>
</feature>
<gene>
    <name evidence="2" type="ORF">FHR34_006804</name>
</gene>
<accession>A0A7W7R9C1</accession>
<sequence length="292" mass="32956">MLELKRQPQDVRKEIVLLRREGVDLALHVWRPPRPKAAIFYFHGLQSHAGWLWEVGPRYADNDVAFFVLDRRGSGLSGGTRHEITSPETVLGDYGAAIERVRTLIGDELPLGLFGHCLGGSFLAALLHHPDFTTRYDSAVFCSAALGRMHARLTAEQRQAVAEDQRTELWDAGLSAPDFTHAPRYRQFIESDELAVRRITHRSRATLLALEQLYLDPRRELPPVPTAFVSGHSDPVVDLDESRRVFATITGGRGLVLQLPTDRHYLYYTDVCDELVDWSSMFTLLRAVDRSG</sequence>